<dbReference type="InterPro" id="IPR029063">
    <property type="entry name" value="SAM-dependent_MTases_sf"/>
</dbReference>
<dbReference type="AlphaFoldDB" id="A8DWR3"/>
<dbReference type="InterPro" id="IPR006342">
    <property type="entry name" value="FkbM_mtfrase"/>
</dbReference>
<keyword evidence="3" id="KW-1185">Reference proteome</keyword>
<dbReference type="EMBL" id="DS480061">
    <property type="protein sequence ID" value="EDO25347.1"/>
    <property type="molecule type" value="Genomic_DNA"/>
</dbReference>
<name>A8DWR3_NEMVE</name>
<dbReference type="PANTHER" id="PTHR34203:SF15">
    <property type="entry name" value="SLL1173 PROTEIN"/>
    <property type="match status" value="1"/>
</dbReference>
<dbReference type="NCBIfam" id="TIGR01444">
    <property type="entry name" value="fkbM_fam"/>
    <property type="match status" value="1"/>
</dbReference>
<dbReference type="HOGENOM" id="CLU_1148402_0_0_1"/>
<dbReference type="InterPro" id="IPR052514">
    <property type="entry name" value="SAM-dependent_MTase"/>
</dbReference>
<evidence type="ECO:0000313" key="3">
    <source>
        <dbReference type="Proteomes" id="UP000001593"/>
    </source>
</evidence>
<accession>A8DWR3</accession>
<dbReference type="PANTHER" id="PTHR34203">
    <property type="entry name" value="METHYLTRANSFERASE, FKBM FAMILY PROTEIN"/>
    <property type="match status" value="1"/>
</dbReference>
<evidence type="ECO:0000313" key="2">
    <source>
        <dbReference type="EMBL" id="EDO25347.1"/>
    </source>
</evidence>
<gene>
    <name evidence="2" type="ORF">NEMVEDRAFT_v1g226072</name>
</gene>
<dbReference type="Gene3D" id="3.40.50.150">
    <property type="entry name" value="Vaccinia Virus protein VP39"/>
    <property type="match status" value="1"/>
</dbReference>
<dbReference type="SUPFAM" id="SSF53335">
    <property type="entry name" value="S-adenosyl-L-methionine-dependent methyltransferases"/>
    <property type="match status" value="1"/>
</dbReference>
<sequence>MEKTGIDVVYPYNLVSIYGTYELPTFLTFCQRYLDGSGVALDVGGNTGITGSILSAFTSHVHIFEANPEMEKHIHISNNGNDNVTVVMKAVSNLPGKVEIYPVGQNNTSMVSKSKEGAVSVDCITLDHYCNENNLSPKVIKVDVEGVDSEVLLGTVDTITRCKPYLFLEHPMYNAKSYNTDIALVNKAMAFLKENYELYAYPTLDQICPADSFGLPLDIFVEKAGVLPTNIVGVPMNMKSDR</sequence>
<dbReference type="Proteomes" id="UP000001593">
    <property type="component" value="Unassembled WGS sequence"/>
</dbReference>
<evidence type="ECO:0000259" key="1">
    <source>
        <dbReference type="Pfam" id="PF05050"/>
    </source>
</evidence>
<dbReference type="InParanoid" id="A8DWR3"/>
<dbReference type="Pfam" id="PF05050">
    <property type="entry name" value="Methyltransf_21"/>
    <property type="match status" value="1"/>
</dbReference>
<proteinExistence type="predicted"/>
<feature type="domain" description="Methyltransferase FkbM" evidence="1">
    <location>
        <begin position="42"/>
        <end position="174"/>
    </location>
</feature>
<protein>
    <recommendedName>
        <fullName evidence="1">Methyltransferase FkbM domain-containing protein</fullName>
    </recommendedName>
</protein>
<reference evidence="2 3" key="1">
    <citation type="journal article" date="2007" name="Science">
        <title>Sea anemone genome reveals ancestral eumetazoan gene repertoire and genomic organization.</title>
        <authorList>
            <person name="Putnam N.H."/>
            <person name="Srivastava M."/>
            <person name="Hellsten U."/>
            <person name="Dirks B."/>
            <person name="Chapman J."/>
            <person name="Salamov A."/>
            <person name="Terry A."/>
            <person name="Shapiro H."/>
            <person name="Lindquist E."/>
            <person name="Kapitonov V.V."/>
            <person name="Jurka J."/>
            <person name="Genikhovich G."/>
            <person name="Grigoriev I.V."/>
            <person name="Lucas S.M."/>
            <person name="Steele R.E."/>
            <person name="Finnerty J.R."/>
            <person name="Technau U."/>
            <person name="Martindale M.Q."/>
            <person name="Rokhsar D.S."/>
        </authorList>
    </citation>
    <scope>NUCLEOTIDE SEQUENCE [LARGE SCALE GENOMIC DNA]</scope>
    <source>
        <strain evidence="3">CH2 X CH6</strain>
    </source>
</reference>
<organism evidence="2 3">
    <name type="scientific">Nematostella vectensis</name>
    <name type="common">Starlet sea anemone</name>
    <dbReference type="NCBI Taxonomy" id="45351"/>
    <lineage>
        <taxon>Eukaryota</taxon>
        <taxon>Metazoa</taxon>
        <taxon>Cnidaria</taxon>
        <taxon>Anthozoa</taxon>
        <taxon>Hexacorallia</taxon>
        <taxon>Actiniaria</taxon>
        <taxon>Edwardsiidae</taxon>
        <taxon>Nematostella</taxon>
    </lineage>
</organism>
<dbReference type="GO" id="GO:0008171">
    <property type="term" value="F:O-methyltransferase activity"/>
    <property type="evidence" value="ECO:0000318"/>
    <property type="project" value="GO_Central"/>
</dbReference>
<dbReference type="PhylomeDB" id="A8DWR3"/>